<evidence type="ECO:0000256" key="2">
    <source>
        <dbReference type="ARBA" id="ARBA00004496"/>
    </source>
</evidence>
<dbReference type="PANTHER" id="PTHR43722:SF1">
    <property type="entry name" value="PROLINE IMINOPEPTIDASE"/>
    <property type="match status" value="1"/>
</dbReference>
<dbReference type="EC" id="3.4.11.5" evidence="4"/>
<dbReference type="InterPro" id="IPR005944">
    <property type="entry name" value="Pro_iminopeptidase"/>
</dbReference>
<comment type="catalytic activity">
    <reaction evidence="1">
        <text>Release of N-terminal proline from a peptide.</text>
        <dbReference type="EC" id="3.4.11.5"/>
    </reaction>
</comment>
<accession>A0A1H9TVC9</accession>
<evidence type="ECO:0000256" key="4">
    <source>
        <dbReference type="ARBA" id="ARBA00012568"/>
    </source>
</evidence>
<proteinExistence type="inferred from homology"/>
<evidence type="ECO:0000313" key="11">
    <source>
        <dbReference type="EMBL" id="SES00981.1"/>
    </source>
</evidence>
<sequence length="294" mass="34015">MKINGKEIYTEQFGTENDHAILYLHGGPGESCFDFAQHQGQRLGRDFHVVMLDQRGVCRSEVIQDNEPFGLMDIVADWEEIRQALRISKWSVIGHSFGGYLALLYSWHYPNAVNKVIFEGPTFDFAVTSRALLTKTATLALKYGKEELAQQCLVLRDSQAEPIKLTEGYMALSHGLEDSRMEIYRYNSENPTDTSKYSEAEWEHFYDRSEIHYNRLRREGRIFEPLFDKLSGISVPMLMINGLHDPVACDVHRHFFLQKAEKGRIITFTSSGHTPHYEEPDRFAEEVRKFLLEK</sequence>
<evidence type="ECO:0000256" key="1">
    <source>
        <dbReference type="ARBA" id="ARBA00001585"/>
    </source>
</evidence>
<comment type="subcellular location">
    <subcellularLocation>
        <location evidence="2">Cytoplasm</location>
    </subcellularLocation>
</comment>
<protein>
    <recommendedName>
        <fullName evidence="4">prolyl aminopeptidase</fullName>
        <ecNumber evidence="4">3.4.11.5</ecNumber>
    </recommendedName>
    <alternativeName>
        <fullName evidence="9">Prolyl aminopeptidase</fullName>
    </alternativeName>
</protein>
<dbReference type="PRINTS" id="PR00793">
    <property type="entry name" value="PROAMNOPTASE"/>
</dbReference>
<dbReference type="GO" id="GO:0005737">
    <property type="term" value="C:cytoplasm"/>
    <property type="evidence" value="ECO:0007669"/>
    <property type="project" value="UniProtKB-SubCell"/>
</dbReference>
<evidence type="ECO:0000313" key="12">
    <source>
        <dbReference type="Proteomes" id="UP000198571"/>
    </source>
</evidence>
<dbReference type="GO" id="GO:0004177">
    <property type="term" value="F:aminopeptidase activity"/>
    <property type="evidence" value="ECO:0007669"/>
    <property type="project" value="UniProtKB-KW"/>
</dbReference>
<organism evidence="11 12">
    <name type="scientific">Salipaludibacillus aurantiacus</name>
    <dbReference type="NCBI Taxonomy" id="1601833"/>
    <lineage>
        <taxon>Bacteria</taxon>
        <taxon>Bacillati</taxon>
        <taxon>Bacillota</taxon>
        <taxon>Bacilli</taxon>
        <taxon>Bacillales</taxon>
        <taxon>Bacillaceae</taxon>
    </lineage>
</organism>
<dbReference type="Gene3D" id="3.40.50.1820">
    <property type="entry name" value="alpha/beta hydrolase"/>
    <property type="match status" value="1"/>
</dbReference>
<dbReference type="STRING" id="1601833.SAMN05518684_106104"/>
<evidence type="ECO:0000256" key="5">
    <source>
        <dbReference type="ARBA" id="ARBA00022438"/>
    </source>
</evidence>
<evidence type="ECO:0000259" key="10">
    <source>
        <dbReference type="Pfam" id="PF00561"/>
    </source>
</evidence>
<dbReference type="InterPro" id="IPR002410">
    <property type="entry name" value="Peptidase_S33"/>
</dbReference>
<keyword evidence="6" id="KW-0963">Cytoplasm</keyword>
<dbReference type="RefSeq" id="WP_093050677.1">
    <property type="nucleotide sequence ID" value="NZ_FOGT01000006.1"/>
</dbReference>
<dbReference type="SUPFAM" id="SSF53474">
    <property type="entry name" value="alpha/beta-Hydrolases"/>
    <property type="match status" value="1"/>
</dbReference>
<dbReference type="Pfam" id="PF00561">
    <property type="entry name" value="Abhydrolase_1"/>
    <property type="match status" value="1"/>
</dbReference>
<evidence type="ECO:0000256" key="8">
    <source>
        <dbReference type="ARBA" id="ARBA00022801"/>
    </source>
</evidence>
<dbReference type="InterPro" id="IPR029058">
    <property type="entry name" value="AB_hydrolase_fold"/>
</dbReference>
<dbReference type="PANTHER" id="PTHR43722">
    <property type="entry name" value="PROLINE IMINOPEPTIDASE"/>
    <property type="match status" value="1"/>
</dbReference>
<feature type="domain" description="AB hydrolase-1" evidence="10">
    <location>
        <begin position="20"/>
        <end position="280"/>
    </location>
</feature>
<keyword evidence="8" id="KW-0378">Hydrolase</keyword>
<reference evidence="12" key="1">
    <citation type="submission" date="2016-10" db="EMBL/GenBank/DDBJ databases">
        <authorList>
            <person name="Varghese N."/>
            <person name="Submissions S."/>
        </authorList>
    </citation>
    <scope>NUCLEOTIDE SEQUENCE [LARGE SCALE GENOMIC DNA]</scope>
    <source>
        <strain evidence="12">S9</strain>
    </source>
</reference>
<evidence type="ECO:0000256" key="3">
    <source>
        <dbReference type="ARBA" id="ARBA00010088"/>
    </source>
</evidence>
<gene>
    <name evidence="11" type="ORF">SAMN05518684_106104</name>
</gene>
<dbReference type="GO" id="GO:0006508">
    <property type="term" value="P:proteolysis"/>
    <property type="evidence" value="ECO:0007669"/>
    <property type="project" value="UniProtKB-KW"/>
</dbReference>
<dbReference type="OrthoDB" id="53505at2"/>
<dbReference type="Proteomes" id="UP000198571">
    <property type="component" value="Unassembled WGS sequence"/>
</dbReference>
<keyword evidence="7" id="KW-0645">Protease</keyword>
<dbReference type="InterPro" id="IPR000073">
    <property type="entry name" value="AB_hydrolase_1"/>
</dbReference>
<evidence type="ECO:0000256" key="7">
    <source>
        <dbReference type="ARBA" id="ARBA00022670"/>
    </source>
</evidence>
<dbReference type="AlphaFoldDB" id="A0A1H9TVC9"/>
<keyword evidence="12" id="KW-1185">Reference proteome</keyword>
<comment type="similarity">
    <text evidence="3">Belongs to the peptidase S33 family.</text>
</comment>
<dbReference type="EMBL" id="FOGT01000006">
    <property type="protein sequence ID" value="SES00981.1"/>
    <property type="molecule type" value="Genomic_DNA"/>
</dbReference>
<name>A0A1H9TVC9_9BACI</name>
<evidence type="ECO:0000256" key="6">
    <source>
        <dbReference type="ARBA" id="ARBA00022490"/>
    </source>
</evidence>
<keyword evidence="5" id="KW-0031">Aminopeptidase</keyword>
<evidence type="ECO:0000256" key="9">
    <source>
        <dbReference type="ARBA" id="ARBA00029605"/>
    </source>
</evidence>